<evidence type="ECO:0000256" key="11">
    <source>
        <dbReference type="SAM" id="Phobius"/>
    </source>
</evidence>
<evidence type="ECO:0000256" key="8">
    <source>
        <dbReference type="ARBA" id="ARBA00022989"/>
    </source>
</evidence>
<keyword evidence="4" id="KW-0597">Phosphoprotein</keyword>
<dbReference type="PRINTS" id="PR00344">
    <property type="entry name" value="BCTRLSENSOR"/>
</dbReference>
<accession>A0ABV8SZP6</accession>
<feature type="domain" description="Histidine kinase" evidence="12">
    <location>
        <begin position="241"/>
        <end position="442"/>
    </location>
</feature>
<keyword evidence="15" id="KW-1185">Reference proteome</keyword>
<organism evidence="14 15">
    <name type="scientific">Steroidobacter flavus</name>
    <dbReference type="NCBI Taxonomy" id="1842136"/>
    <lineage>
        <taxon>Bacteria</taxon>
        <taxon>Pseudomonadati</taxon>
        <taxon>Pseudomonadota</taxon>
        <taxon>Gammaproteobacteria</taxon>
        <taxon>Steroidobacterales</taxon>
        <taxon>Steroidobacteraceae</taxon>
        <taxon>Steroidobacter</taxon>
    </lineage>
</organism>
<dbReference type="GO" id="GO:0016301">
    <property type="term" value="F:kinase activity"/>
    <property type="evidence" value="ECO:0007669"/>
    <property type="project" value="UniProtKB-KW"/>
</dbReference>
<dbReference type="Pfam" id="PF00512">
    <property type="entry name" value="HisKA"/>
    <property type="match status" value="1"/>
</dbReference>
<dbReference type="InterPro" id="IPR003660">
    <property type="entry name" value="HAMP_dom"/>
</dbReference>
<keyword evidence="6 11" id="KW-0812">Transmembrane</keyword>
<dbReference type="InterPro" id="IPR003661">
    <property type="entry name" value="HisK_dim/P_dom"/>
</dbReference>
<evidence type="ECO:0000256" key="5">
    <source>
        <dbReference type="ARBA" id="ARBA00022679"/>
    </source>
</evidence>
<evidence type="ECO:0000256" key="6">
    <source>
        <dbReference type="ARBA" id="ARBA00022692"/>
    </source>
</evidence>
<dbReference type="PROSITE" id="PS50885">
    <property type="entry name" value="HAMP"/>
    <property type="match status" value="1"/>
</dbReference>
<evidence type="ECO:0000313" key="15">
    <source>
        <dbReference type="Proteomes" id="UP001595904"/>
    </source>
</evidence>
<evidence type="ECO:0000256" key="7">
    <source>
        <dbReference type="ARBA" id="ARBA00022777"/>
    </source>
</evidence>
<dbReference type="InterPro" id="IPR036097">
    <property type="entry name" value="HisK_dim/P_sf"/>
</dbReference>
<evidence type="ECO:0000256" key="4">
    <source>
        <dbReference type="ARBA" id="ARBA00022553"/>
    </source>
</evidence>
<dbReference type="SMART" id="SM00388">
    <property type="entry name" value="HisKA"/>
    <property type="match status" value="1"/>
</dbReference>
<keyword evidence="8 11" id="KW-1133">Transmembrane helix</keyword>
<dbReference type="Pfam" id="PF02518">
    <property type="entry name" value="HATPase_c"/>
    <property type="match status" value="1"/>
</dbReference>
<dbReference type="SMART" id="SM00387">
    <property type="entry name" value="HATPase_c"/>
    <property type="match status" value="1"/>
</dbReference>
<dbReference type="InterPro" id="IPR004358">
    <property type="entry name" value="Sig_transdc_His_kin-like_C"/>
</dbReference>
<proteinExistence type="predicted"/>
<dbReference type="PROSITE" id="PS50109">
    <property type="entry name" value="HIS_KIN"/>
    <property type="match status" value="1"/>
</dbReference>
<comment type="catalytic activity">
    <reaction evidence="1">
        <text>ATP + protein L-histidine = ADP + protein N-phospho-L-histidine.</text>
        <dbReference type="EC" id="2.7.13.3"/>
    </reaction>
</comment>
<dbReference type="InterPro" id="IPR036890">
    <property type="entry name" value="HATPase_C_sf"/>
</dbReference>
<evidence type="ECO:0000256" key="9">
    <source>
        <dbReference type="ARBA" id="ARBA00023012"/>
    </source>
</evidence>
<dbReference type="Proteomes" id="UP001595904">
    <property type="component" value="Unassembled WGS sequence"/>
</dbReference>
<dbReference type="SUPFAM" id="SSF55874">
    <property type="entry name" value="ATPase domain of HSP90 chaperone/DNA topoisomerase II/histidine kinase"/>
    <property type="match status" value="1"/>
</dbReference>
<evidence type="ECO:0000259" key="13">
    <source>
        <dbReference type="PROSITE" id="PS50885"/>
    </source>
</evidence>
<evidence type="ECO:0000256" key="3">
    <source>
        <dbReference type="ARBA" id="ARBA00012438"/>
    </source>
</evidence>
<dbReference type="RefSeq" id="WP_380603065.1">
    <property type="nucleotide sequence ID" value="NZ_JBHSDU010000015.1"/>
</dbReference>
<dbReference type="EMBL" id="JBHSDU010000015">
    <property type="protein sequence ID" value="MFC4313069.1"/>
    <property type="molecule type" value="Genomic_DNA"/>
</dbReference>
<dbReference type="InterPro" id="IPR003594">
    <property type="entry name" value="HATPase_dom"/>
</dbReference>
<dbReference type="InterPro" id="IPR005467">
    <property type="entry name" value="His_kinase_dom"/>
</dbReference>
<comment type="caution">
    <text evidence="14">The sequence shown here is derived from an EMBL/GenBank/DDBJ whole genome shotgun (WGS) entry which is preliminary data.</text>
</comment>
<dbReference type="Gene3D" id="3.30.565.10">
    <property type="entry name" value="Histidine kinase-like ATPase, C-terminal domain"/>
    <property type="match status" value="1"/>
</dbReference>
<evidence type="ECO:0000259" key="12">
    <source>
        <dbReference type="PROSITE" id="PS50109"/>
    </source>
</evidence>
<name>A0ABV8SZP6_9GAMM</name>
<dbReference type="InterPro" id="IPR050428">
    <property type="entry name" value="TCS_sensor_his_kinase"/>
</dbReference>
<keyword evidence="10 11" id="KW-0472">Membrane</keyword>
<evidence type="ECO:0000256" key="1">
    <source>
        <dbReference type="ARBA" id="ARBA00000085"/>
    </source>
</evidence>
<sequence length="444" mass="48166">MQPGPSLVRQISVRLVAAAVLVSLIEIVGVLAIYASRQPKLAAELVTSQADRVFDALSSEDAHRSLSALEPPQGADDWAFTVLDRNRNVIFERQPSNPTHFPTLPAPTDHDWTRLERDSNPVILYGSRHLPDESWVTMAVTGETLPLFGIVYLREAWTHVIVPVAPVTILVLLLNVYIVRRMLAPLAASAAEVDALDPSRMETRLTVPATPREVRALVLAMNRALDRLEQAMQTLESFTADAAHEMRTPLSILKLRVEALDAGPAKNALREDVSAMTRLVNQMLDLAQADTLDSQITQTVDLATLARDVCERMLPVAVARGCDIALIDQGGASIKGHAEALARVLANLIDNAIAYSPKDRSIDVIVGPGARLVVRDRGPGFSRQNAQLLFRRFWRDAAPGRAGAGLGLAIAQSILARHGATITADNAPDGGAVFTIQWTKESLT</sequence>
<feature type="transmembrane region" description="Helical" evidence="11">
    <location>
        <begin position="160"/>
        <end position="179"/>
    </location>
</feature>
<keyword evidence="9" id="KW-0902">Two-component regulatory system</keyword>
<dbReference type="EC" id="2.7.13.3" evidence="3"/>
<protein>
    <recommendedName>
        <fullName evidence="3">histidine kinase</fullName>
        <ecNumber evidence="3">2.7.13.3</ecNumber>
    </recommendedName>
</protein>
<feature type="transmembrane region" description="Helical" evidence="11">
    <location>
        <begin position="135"/>
        <end position="154"/>
    </location>
</feature>
<dbReference type="Gene3D" id="1.10.287.130">
    <property type="match status" value="1"/>
</dbReference>
<reference evidence="15" key="1">
    <citation type="journal article" date="2019" name="Int. J. Syst. Evol. Microbiol.">
        <title>The Global Catalogue of Microorganisms (GCM) 10K type strain sequencing project: providing services to taxonomists for standard genome sequencing and annotation.</title>
        <authorList>
            <consortium name="The Broad Institute Genomics Platform"/>
            <consortium name="The Broad Institute Genome Sequencing Center for Infectious Disease"/>
            <person name="Wu L."/>
            <person name="Ma J."/>
        </authorList>
    </citation>
    <scope>NUCLEOTIDE SEQUENCE [LARGE SCALE GENOMIC DNA]</scope>
    <source>
        <strain evidence="15">CGMCC 1.10759</strain>
    </source>
</reference>
<feature type="domain" description="HAMP" evidence="13">
    <location>
        <begin position="180"/>
        <end position="233"/>
    </location>
</feature>
<dbReference type="PANTHER" id="PTHR45436">
    <property type="entry name" value="SENSOR HISTIDINE KINASE YKOH"/>
    <property type="match status" value="1"/>
</dbReference>
<feature type="transmembrane region" description="Helical" evidence="11">
    <location>
        <begin position="12"/>
        <end position="35"/>
    </location>
</feature>
<keyword evidence="5" id="KW-0808">Transferase</keyword>
<dbReference type="CDD" id="cd00075">
    <property type="entry name" value="HATPase"/>
    <property type="match status" value="1"/>
</dbReference>
<dbReference type="CDD" id="cd00082">
    <property type="entry name" value="HisKA"/>
    <property type="match status" value="1"/>
</dbReference>
<keyword evidence="7 14" id="KW-0418">Kinase</keyword>
<evidence type="ECO:0000256" key="2">
    <source>
        <dbReference type="ARBA" id="ARBA00004141"/>
    </source>
</evidence>
<evidence type="ECO:0000313" key="14">
    <source>
        <dbReference type="EMBL" id="MFC4313069.1"/>
    </source>
</evidence>
<dbReference type="PANTHER" id="PTHR45436:SF15">
    <property type="entry name" value="SENSOR HISTIDINE KINASE CUSS"/>
    <property type="match status" value="1"/>
</dbReference>
<gene>
    <name evidence="14" type="ORF">ACFPN2_28570</name>
</gene>
<dbReference type="SUPFAM" id="SSF47384">
    <property type="entry name" value="Homodimeric domain of signal transducing histidine kinase"/>
    <property type="match status" value="1"/>
</dbReference>
<comment type="subcellular location">
    <subcellularLocation>
        <location evidence="2">Membrane</location>
        <topology evidence="2">Multi-pass membrane protein</topology>
    </subcellularLocation>
</comment>
<evidence type="ECO:0000256" key="10">
    <source>
        <dbReference type="ARBA" id="ARBA00023136"/>
    </source>
</evidence>